<accession>A0A0D8XYI4</accession>
<keyword evidence="3" id="KW-1185">Reference proteome</keyword>
<keyword evidence="1" id="KW-0472">Membrane</keyword>
<protein>
    <submittedName>
        <fullName evidence="2">Uncharacterized protein</fullName>
    </submittedName>
</protein>
<keyword evidence="1" id="KW-0812">Transmembrane</keyword>
<dbReference type="STRING" id="29172.A0A0D8XYI4"/>
<name>A0A0D8XYI4_DICVI</name>
<dbReference type="AlphaFoldDB" id="A0A0D8XYI4"/>
<keyword evidence="1" id="KW-1133">Transmembrane helix</keyword>
<evidence type="ECO:0000313" key="2">
    <source>
        <dbReference type="EMBL" id="KJH48907.1"/>
    </source>
</evidence>
<sequence length="265" mass="29832">MDNKLEEARRHHSKYKCKGMRMYYSPATVSRCPHGYWGRRCELHFVARLFAPVKGHIEVEKSSVSAFAFIILMLIVTIGLICYTYRNCPHGYWGRRCELHFVARLFAPVKGHIEVEKSSEAPSPTGSTRACMARCNTTQYFDCRTPFSPLSRSYGQLSGGNGQYSISSLAPSLSTAFGRLSLSSCRLQRYSDVHNFKFSPKATSSPTHSINETSSCSNRMLDQTIYRTAMNSMVTNQSLRIVDKRVDQPSSVIVEAPVTVHHSPE</sequence>
<organism evidence="2 3">
    <name type="scientific">Dictyocaulus viviparus</name>
    <name type="common">Bovine lungworm</name>
    <dbReference type="NCBI Taxonomy" id="29172"/>
    <lineage>
        <taxon>Eukaryota</taxon>
        <taxon>Metazoa</taxon>
        <taxon>Ecdysozoa</taxon>
        <taxon>Nematoda</taxon>
        <taxon>Chromadorea</taxon>
        <taxon>Rhabditida</taxon>
        <taxon>Rhabditina</taxon>
        <taxon>Rhabditomorpha</taxon>
        <taxon>Strongyloidea</taxon>
        <taxon>Metastrongylidae</taxon>
        <taxon>Dictyocaulus</taxon>
    </lineage>
</organism>
<feature type="transmembrane region" description="Helical" evidence="1">
    <location>
        <begin position="64"/>
        <end position="85"/>
    </location>
</feature>
<evidence type="ECO:0000313" key="3">
    <source>
        <dbReference type="Proteomes" id="UP000053766"/>
    </source>
</evidence>
<dbReference type="Proteomes" id="UP000053766">
    <property type="component" value="Unassembled WGS sequence"/>
</dbReference>
<reference evidence="2 3" key="1">
    <citation type="submission" date="2013-11" db="EMBL/GenBank/DDBJ databases">
        <title>Draft genome of the bovine lungworm Dictyocaulus viviparus.</title>
        <authorList>
            <person name="Mitreva M."/>
        </authorList>
    </citation>
    <scope>NUCLEOTIDE SEQUENCE [LARGE SCALE GENOMIC DNA]</scope>
    <source>
        <strain evidence="2 3">HannoverDv2000</strain>
    </source>
</reference>
<reference evidence="3" key="2">
    <citation type="journal article" date="2016" name="Sci. Rep.">
        <title>Dictyocaulus viviparus genome, variome and transcriptome elucidate lungworm biology and support future intervention.</title>
        <authorList>
            <person name="McNulty S.N."/>
            <person name="Strube C."/>
            <person name="Rosa B.A."/>
            <person name="Martin J.C."/>
            <person name="Tyagi R."/>
            <person name="Choi Y.J."/>
            <person name="Wang Q."/>
            <person name="Hallsworth Pepin K."/>
            <person name="Zhang X."/>
            <person name="Ozersky P."/>
            <person name="Wilson R.K."/>
            <person name="Sternberg P.W."/>
            <person name="Gasser R.B."/>
            <person name="Mitreva M."/>
        </authorList>
    </citation>
    <scope>NUCLEOTIDE SEQUENCE [LARGE SCALE GENOMIC DNA]</scope>
    <source>
        <strain evidence="3">HannoverDv2000</strain>
    </source>
</reference>
<evidence type="ECO:0000256" key="1">
    <source>
        <dbReference type="SAM" id="Phobius"/>
    </source>
</evidence>
<proteinExistence type="predicted"/>
<dbReference type="EMBL" id="KN716252">
    <property type="protein sequence ID" value="KJH48907.1"/>
    <property type="molecule type" value="Genomic_DNA"/>
</dbReference>
<gene>
    <name evidence="2" type="ORF">DICVIV_04982</name>
</gene>
<dbReference type="OrthoDB" id="5861594at2759"/>